<dbReference type="EMBL" id="DYWQ01000123">
    <property type="protein sequence ID" value="HJF45727.1"/>
    <property type="molecule type" value="Genomic_DNA"/>
</dbReference>
<feature type="domain" description="HNH nuclease" evidence="1">
    <location>
        <begin position="141"/>
        <end position="193"/>
    </location>
</feature>
<keyword evidence="2" id="KW-0255">Endonuclease</keyword>
<dbReference type="RefSeq" id="WP_274959428.1">
    <property type="nucleotide sequence ID" value="NZ_DYWQ01000123.1"/>
</dbReference>
<protein>
    <submittedName>
        <fullName evidence="2">HNH endonuclease</fullName>
    </submittedName>
</protein>
<sequence>MALAFYLCPPFPRKNWDDSDAEIRLLAGEIGRTESAVCFKIANLKACDPNRTGLGFTNTAGMDRQVISEYLADPDATMSEAMWELEQIGIRISYDGEIEAPGSSRPDQPQQLGLERVEQVRTRVNQDYFRSVLLANYGGACCLTGIEIPALLTASHIKPWAAATPSERLMSSNGLLLNALHDRAFDRGLITLDDRYRVMVSSRVPHTPTNDQWLYAFDGRKIALPGSDESTWPSLDFIRYHNDCVFERCA</sequence>
<keyword evidence="2" id="KW-0378">Hydrolase</keyword>
<dbReference type="InterPro" id="IPR003615">
    <property type="entry name" value="HNH_nuc"/>
</dbReference>
<organism evidence="2 3">
    <name type="scientific">Thermophilibacter provencensis</name>
    <dbReference type="NCBI Taxonomy" id="1852386"/>
    <lineage>
        <taxon>Bacteria</taxon>
        <taxon>Bacillati</taxon>
        <taxon>Actinomycetota</taxon>
        <taxon>Coriobacteriia</taxon>
        <taxon>Coriobacteriales</taxon>
        <taxon>Atopobiaceae</taxon>
        <taxon>Thermophilibacter</taxon>
    </lineage>
</organism>
<proteinExistence type="predicted"/>
<gene>
    <name evidence="2" type="ORF">K8U72_08130</name>
</gene>
<dbReference type="Proteomes" id="UP000697330">
    <property type="component" value="Unassembled WGS sequence"/>
</dbReference>
<name>A0A921KLI4_9ACTN</name>
<dbReference type="GO" id="GO:0004519">
    <property type="term" value="F:endonuclease activity"/>
    <property type="evidence" value="ECO:0007669"/>
    <property type="project" value="UniProtKB-KW"/>
</dbReference>
<comment type="caution">
    <text evidence="2">The sequence shown here is derived from an EMBL/GenBank/DDBJ whole genome shotgun (WGS) entry which is preliminary data.</text>
</comment>
<dbReference type="Pfam" id="PF13391">
    <property type="entry name" value="HNH_2"/>
    <property type="match status" value="1"/>
</dbReference>
<accession>A0A921KLI4</accession>
<reference evidence="2" key="2">
    <citation type="submission" date="2021-09" db="EMBL/GenBank/DDBJ databases">
        <authorList>
            <person name="Gilroy R."/>
        </authorList>
    </citation>
    <scope>NUCLEOTIDE SEQUENCE</scope>
    <source>
        <strain evidence="2">CHK124-7917</strain>
    </source>
</reference>
<evidence type="ECO:0000313" key="3">
    <source>
        <dbReference type="Proteomes" id="UP000697330"/>
    </source>
</evidence>
<evidence type="ECO:0000259" key="1">
    <source>
        <dbReference type="Pfam" id="PF13391"/>
    </source>
</evidence>
<keyword evidence="2" id="KW-0540">Nuclease</keyword>
<dbReference type="AlphaFoldDB" id="A0A921KLI4"/>
<evidence type="ECO:0000313" key="2">
    <source>
        <dbReference type="EMBL" id="HJF45727.1"/>
    </source>
</evidence>
<reference evidence="2" key="1">
    <citation type="journal article" date="2021" name="PeerJ">
        <title>Extensive microbial diversity within the chicken gut microbiome revealed by metagenomics and culture.</title>
        <authorList>
            <person name="Gilroy R."/>
            <person name="Ravi A."/>
            <person name="Getino M."/>
            <person name="Pursley I."/>
            <person name="Horton D.L."/>
            <person name="Alikhan N.F."/>
            <person name="Baker D."/>
            <person name="Gharbi K."/>
            <person name="Hall N."/>
            <person name="Watson M."/>
            <person name="Adriaenssens E.M."/>
            <person name="Foster-Nyarko E."/>
            <person name="Jarju S."/>
            <person name="Secka A."/>
            <person name="Antonio M."/>
            <person name="Oren A."/>
            <person name="Chaudhuri R.R."/>
            <person name="La Ragione R."/>
            <person name="Hildebrand F."/>
            <person name="Pallen M.J."/>
        </authorList>
    </citation>
    <scope>NUCLEOTIDE SEQUENCE</scope>
    <source>
        <strain evidence="2">CHK124-7917</strain>
    </source>
</reference>